<dbReference type="Pfam" id="PF04043">
    <property type="entry name" value="PMEI"/>
    <property type="match status" value="1"/>
</dbReference>
<evidence type="ECO:0000256" key="2">
    <source>
        <dbReference type="ARBA" id="ARBA00006027"/>
    </source>
</evidence>
<gene>
    <name evidence="8" type="primary">PME22</name>
    <name evidence="8" type="ORF">QJS10_CPB04g00891</name>
</gene>
<evidence type="ECO:0000256" key="1">
    <source>
        <dbReference type="ARBA" id="ARBA00005184"/>
    </source>
</evidence>
<comment type="pathway">
    <text evidence="1 6">Glycan metabolism; pectin degradation; 2-dehydro-3-deoxy-D-gluconate from pectin: step 1/5.</text>
</comment>
<comment type="similarity">
    <text evidence="2">In the N-terminal section; belongs to the PMEI family.</text>
</comment>
<keyword evidence="6" id="KW-0961">Cell wall biogenesis/degradation</keyword>
<dbReference type="InterPro" id="IPR018040">
    <property type="entry name" value="Pectinesterase_Tyr_AS"/>
</dbReference>
<dbReference type="InterPro" id="IPR012334">
    <property type="entry name" value="Pectin_lyas_fold"/>
</dbReference>
<dbReference type="SUPFAM" id="SSF101148">
    <property type="entry name" value="Plant invertase/pectin methylesterase inhibitor"/>
    <property type="match status" value="1"/>
</dbReference>
<dbReference type="GO" id="GO:0030599">
    <property type="term" value="F:pectinesterase activity"/>
    <property type="evidence" value="ECO:0007669"/>
    <property type="project" value="UniProtKB-UniRule"/>
</dbReference>
<evidence type="ECO:0000256" key="6">
    <source>
        <dbReference type="RuleBase" id="RU000589"/>
    </source>
</evidence>
<dbReference type="InterPro" id="IPR000070">
    <property type="entry name" value="Pectinesterase_cat"/>
</dbReference>
<keyword evidence="6" id="KW-0964">Secreted</keyword>
<comment type="subcellular location">
    <subcellularLocation>
        <location evidence="6">Secreted</location>
        <location evidence="6">Cell wall</location>
    </subcellularLocation>
</comment>
<evidence type="ECO:0000313" key="8">
    <source>
        <dbReference type="EMBL" id="KAK1318643.1"/>
    </source>
</evidence>
<sequence>MIRQACQDSSDPHSCVSDFQTECDRDAGRRDPAWVLGAAVKTTIGEARRAIETVSSLTTLSNEIREQIAIRDCMELLDMSVEELGASMAELQRIQPGGPPRNARREENLKAWLSAALGNQDTCIEGFEATDGRIRNSITGSLRQVTRLVSNVLAEFKRVVTIRPSFPSNRTVGSEFPTWIGEEERGLVRMEPGMMHVDAVVAQDGSGRYQTIMAAVEEVPDHGERRYVIYVKRGVYRENVELKKKKSNIMMVGEGMGLTVVSSGRNFLQGWTTYRTATFAVSGRGFIARDMTFRNTAGPGNRQAVALRVDSDRSAFFRCSIEGYQDTLYAHSLRQFYRDCNIHGTITITAQGRKDPNQATGFSIQKSFVYATVPTYLGRPWKPYSRTVFMQTYMSGLVRPEGWLEWAGNFGLNTLYYGEYTNYGPGAGTGGRVRWAGYHAIRDARVAAMFTVRRFIDGGSWLPSTGVIFTAGLTK</sequence>
<keyword evidence="4 6" id="KW-0378">Hydrolase</keyword>
<dbReference type="CDD" id="cd15799">
    <property type="entry name" value="PMEI-like_4"/>
    <property type="match status" value="1"/>
</dbReference>
<dbReference type="GO" id="GO:0042545">
    <property type="term" value="P:cell wall modification"/>
    <property type="evidence" value="ECO:0007669"/>
    <property type="project" value="UniProtKB-UniRule"/>
</dbReference>
<keyword evidence="9" id="KW-1185">Reference proteome</keyword>
<feature type="domain" description="Pectinesterase inhibitor" evidence="7">
    <location>
        <begin position="1"/>
        <end position="155"/>
    </location>
</feature>
<accession>A0AAV9EY08</accession>
<dbReference type="EC" id="3.1.1.11" evidence="6"/>
<dbReference type="Gene3D" id="1.20.140.40">
    <property type="entry name" value="Invertase/pectin methylesterase inhibitor family protein"/>
    <property type="match status" value="1"/>
</dbReference>
<dbReference type="GO" id="GO:0045490">
    <property type="term" value="P:pectin catabolic process"/>
    <property type="evidence" value="ECO:0007669"/>
    <property type="project" value="UniProtKB-UniRule"/>
</dbReference>
<dbReference type="PROSITE" id="PS00800">
    <property type="entry name" value="PECTINESTERASE_1"/>
    <property type="match status" value="1"/>
</dbReference>
<dbReference type="PANTHER" id="PTHR31707">
    <property type="entry name" value="PECTINESTERASE"/>
    <property type="match status" value="1"/>
</dbReference>
<name>A0AAV9EY08_ACOCL</name>
<keyword evidence="5 6" id="KW-0063">Aspartyl esterase</keyword>
<dbReference type="EMBL" id="JAUJYO010000004">
    <property type="protein sequence ID" value="KAK1318643.1"/>
    <property type="molecule type" value="Genomic_DNA"/>
</dbReference>
<comment type="similarity">
    <text evidence="3">In the C-terminal section; belongs to the pectinesterase family.</text>
</comment>
<dbReference type="Proteomes" id="UP001180020">
    <property type="component" value="Unassembled WGS sequence"/>
</dbReference>
<dbReference type="Pfam" id="PF01095">
    <property type="entry name" value="Pectinesterase"/>
    <property type="match status" value="2"/>
</dbReference>
<dbReference type="InterPro" id="IPR011050">
    <property type="entry name" value="Pectin_lyase_fold/virulence"/>
</dbReference>
<evidence type="ECO:0000256" key="3">
    <source>
        <dbReference type="ARBA" id="ARBA00007786"/>
    </source>
</evidence>
<dbReference type="SMART" id="SM00856">
    <property type="entry name" value="PMEI"/>
    <property type="match status" value="1"/>
</dbReference>
<reference evidence="8" key="2">
    <citation type="submission" date="2023-06" db="EMBL/GenBank/DDBJ databases">
        <authorList>
            <person name="Ma L."/>
            <person name="Liu K.-W."/>
            <person name="Li Z."/>
            <person name="Hsiao Y.-Y."/>
            <person name="Qi Y."/>
            <person name="Fu T."/>
            <person name="Tang G."/>
            <person name="Zhang D."/>
            <person name="Sun W.-H."/>
            <person name="Liu D.-K."/>
            <person name="Li Y."/>
            <person name="Chen G.-Z."/>
            <person name="Liu X.-D."/>
            <person name="Liao X.-Y."/>
            <person name="Jiang Y.-T."/>
            <person name="Yu X."/>
            <person name="Hao Y."/>
            <person name="Huang J."/>
            <person name="Zhao X.-W."/>
            <person name="Ke S."/>
            <person name="Chen Y.-Y."/>
            <person name="Wu W.-L."/>
            <person name="Hsu J.-L."/>
            <person name="Lin Y.-F."/>
            <person name="Huang M.-D."/>
            <person name="Li C.-Y."/>
            <person name="Huang L."/>
            <person name="Wang Z.-W."/>
            <person name="Zhao X."/>
            <person name="Zhong W.-Y."/>
            <person name="Peng D.-H."/>
            <person name="Ahmad S."/>
            <person name="Lan S."/>
            <person name="Zhang J.-S."/>
            <person name="Tsai W.-C."/>
            <person name="Van De Peer Y."/>
            <person name="Liu Z.-J."/>
        </authorList>
    </citation>
    <scope>NUCLEOTIDE SEQUENCE</scope>
    <source>
        <strain evidence="8">CP</strain>
        <tissue evidence="8">Leaves</tissue>
    </source>
</reference>
<dbReference type="AlphaFoldDB" id="A0AAV9EY08"/>
<evidence type="ECO:0000256" key="4">
    <source>
        <dbReference type="ARBA" id="ARBA00022801"/>
    </source>
</evidence>
<evidence type="ECO:0000259" key="7">
    <source>
        <dbReference type="SMART" id="SM00856"/>
    </source>
</evidence>
<keyword evidence="6" id="KW-0134">Cell wall</keyword>
<comment type="function">
    <text evidence="6">Acts in the modification of cell walls via demethylesterification of cell wall pectin.</text>
</comment>
<protein>
    <recommendedName>
        <fullName evidence="6">Pectinesterase</fullName>
        <ecNumber evidence="6">3.1.1.11</ecNumber>
    </recommendedName>
</protein>
<dbReference type="InterPro" id="IPR006501">
    <property type="entry name" value="Pectinesterase_inhib_dom"/>
</dbReference>
<dbReference type="Gene3D" id="2.160.20.10">
    <property type="entry name" value="Single-stranded right-handed beta-helix, Pectin lyase-like"/>
    <property type="match status" value="1"/>
</dbReference>
<dbReference type="InterPro" id="IPR035513">
    <property type="entry name" value="Invertase/methylesterase_inhib"/>
</dbReference>
<dbReference type="GO" id="GO:0004857">
    <property type="term" value="F:enzyme inhibitor activity"/>
    <property type="evidence" value="ECO:0007669"/>
    <property type="project" value="InterPro"/>
</dbReference>
<dbReference type="NCBIfam" id="TIGR01614">
    <property type="entry name" value="PME_inhib"/>
    <property type="match status" value="1"/>
</dbReference>
<proteinExistence type="inferred from homology"/>
<comment type="caution">
    <text evidence="8">The sequence shown here is derived from an EMBL/GenBank/DDBJ whole genome shotgun (WGS) entry which is preliminary data.</text>
</comment>
<comment type="catalytic activity">
    <reaction evidence="6">
        <text>[(1-&gt;4)-alpha-D-galacturonosyl methyl ester](n) + n H2O = [(1-&gt;4)-alpha-D-galacturonosyl](n) + n methanol + n H(+)</text>
        <dbReference type="Rhea" id="RHEA:22380"/>
        <dbReference type="Rhea" id="RHEA-COMP:14570"/>
        <dbReference type="Rhea" id="RHEA-COMP:14573"/>
        <dbReference type="ChEBI" id="CHEBI:15377"/>
        <dbReference type="ChEBI" id="CHEBI:15378"/>
        <dbReference type="ChEBI" id="CHEBI:17790"/>
        <dbReference type="ChEBI" id="CHEBI:140522"/>
        <dbReference type="ChEBI" id="CHEBI:140523"/>
        <dbReference type="EC" id="3.1.1.11"/>
    </reaction>
</comment>
<reference evidence="8" key="1">
    <citation type="journal article" date="2023" name="Nat. Commun.">
        <title>Diploid and tetraploid genomes of Acorus and the evolution of monocots.</title>
        <authorList>
            <person name="Ma L."/>
            <person name="Liu K.W."/>
            <person name="Li Z."/>
            <person name="Hsiao Y.Y."/>
            <person name="Qi Y."/>
            <person name="Fu T."/>
            <person name="Tang G.D."/>
            <person name="Zhang D."/>
            <person name="Sun W.H."/>
            <person name="Liu D.K."/>
            <person name="Li Y."/>
            <person name="Chen G.Z."/>
            <person name="Liu X.D."/>
            <person name="Liao X.Y."/>
            <person name="Jiang Y.T."/>
            <person name="Yu X."/>
            <person name="Hao Y."/>
            <person name="Huang J."/>
            <person name="Zhao X.W."/>
            <person name="Ke S."/>
            <person name="Chen Y.Y."/>
            <person name="Wu W.L."/>
            <person name="Hsu J.L."/>
            <person name="Lin Y.F."/>
            <person name="Huang M.D."/>
            <person name="Li C.Y."/>
            <person name="Huang L."/>
            <person name="Wang Z.W."/>
            <person name="Zhao X."/>
            <person name="Zhong W.Y."/>
            <person name="Peng D.H."/>
            <person name="Ahmad S."/>
            <person name="Lan S."/>
            <person name="Zhang J.S."/>
            <person name="Tsai W.C."/>
            <person name="Van de Peer Y."/>
            <person name="Liu Z.J."/>
        </authorList>
    </citation>
    <scope>NUCLEOTIDE SEQUENCE</scope>
    <source>
        <strain evidence="8">CP</strain>
    </source>
</reference>
<evidence type="ECO:0000313" key="9">
    <source>
        <dbReference type="Proteomes" id="UP001180020"/>
    </source>
</evidence>
<evidence type="ECO:0000256" key="5">
    <source>
        <dbReference type="ARBA" id="ARBA00023085"/>
    </source>
</evidence>
<organism evidence="8 9">
    <name type="scientific">Acorus calamus</name>
    <name type="common">Sweet flag</name>
    <dbReference type="NCBI Taxonomy" id="4465"/>
    <lineage>
        <taxon>Eukaryota</taxon>
        <taxon>Viridiplantae</taxon>
        <taxon>Streptophyta</taxon>
        <taxon>Embryophyta</taxon>
        <taxon>Tracheophyta</taxon>
        <taxon>Spermatophyta</taxon>
        <taxon>Magnoliopsida</taxon>
        <taxon>Liliopsida</taxon>
        <taxon>Acoraceae</taxon>
        <taxon>Acorus</taxon>
    </lineage>
</organism>
<dbReference type="SUPFAM" id="SSF51126">
    <property type="entry name" value="Pectin lyase-like"/>
    <property type="match status" value="1"/>
</dbReference>